<dbReference type="PANTHER" id="PTHR12537">
    <property type="entry name" value="RNA BINDING PROTEIN PUMILIO-RELATED"/>
    <property type="match status" value="1"/>
</dbReference>
<dbReference type="InterPro" id="IPR001313">
    <property type="entry name" value="Pumilio_RNA-bd_rpt"/>
</dbReference>
<evidence type="ECO:0000313" key="5">
    <source>
        <dbReference type="EMBL" id="KAK9717865.1"/>
    </source>
</evidence>
<accession>A0ABR2W2Z2</accession>
<organism evidence="5 6">
    <name type="scientific">Basidiobolus ranarum</name>
    <dbReference type="NCBI Taxonomy" id="34480"/>
    <lineage>
        <taxon>Eukaryota</taxon>
        <taxon>Fungi</taxon>
        <taxon>Fungi incertae sedis</taxon>
        <taxon>Zoopagomycota</taxon>
        <taxon>Entomophthoromycotina</taxon>
        <taxon>Basidiobolomycetes</taxon>
        <taxon>Basidiobolales</taxon>
        <taxon>Basidiobolaceae</taxon>
        <taxon>Basidiobolus</taxon>
    </lineage>
</organism>
<proteinExistence type="predicted"/>
<dbReference type="InterPro" id="IPR016024">
    <property type="entry name" value="ARM-type_fold"/>
</dbReference>
<feature type="repeat" description="Pumilio" evidence="2">
    <location>
        <begin position="723"/>
        <end position="760"/>
    </location>
</feature>
<feature type="repeat" description="Pumilio" evidence="2">
    <location>
        <begin position="579"/>
        <end position="614"/>
    </location>
</feature>
<dbReference type="PANTHER" id="PTHR12537:SF13">
    <property type="entry name" value="PUMILIO HOMOLOGY DOMAIN FAMILY MEMBER 4"/>
    <property type="match status" value="1"/>
</dbReference>
<dbReference type="PROSITE" id="PS50302">
    <property type="entry name" value="PUM"/>
    <property type="match status" value="8"/>
</dbReference>
<dbReference type="SUPFAM" id="SSF48371">
    <property type="entry name" value="ARM repeat"/>
    <property type="match status" value="1"/>
</dbReference>
<evidence type="ECO:0000256" key="3">
    <source>
        <dbReference type="SAM" id="MobiDB-lite"/>
    </source>
</evidence>
<keyword evidence="1" id="KW-0677">Repeat</keyword>
<dbReference type="CDD" id="cd07920">
    <property type="entry name" value="Pumilio"/>
    <property type="match status" value="1"/>
</dbReference>
<feature type="region of interest" description="Disordered" evidence="3">
    <location>
        <begin position="394"/>
        <end position="453"/>
    </location>
</feature>
<feature type="compositionally biased region" description="Polar residues" evidence="3">
    <location>
        <begin position="12"/>
        <end position="30"/>
    </location>
</feature>
<dbReference type="InterPro" id="IPR033133">
    <property type="entry name" value="PUM-HD"/>
</dbReference>
<sequence>MLKEHATHESTRPSQSSYKENSNTLKTSIGSEEPLLNVEYQQEETKFTHVQRPNNISVDLIRDGSFVPSEHFFHTPPCHPHGNIFDSPIEEVSQQSYFDFPRLPKDSPQFPPPKTVFLDHRHRANTMPSTFKLDYSEEYSSLSHRHNIDPQGNEALTHLRTNNRGQSLYKRFPSEDANIWQSFDELRIEDMNNQRSSEKPLFLDESNIQYNKASRDTHSNHDYLSEHLSSVFDSDFIPQGTPYTRQNFLNHKEIDTFPPVLSATSPRLDTPSFTALKQPLTGTERNHPNQWTPFVATSRAKNGSTEGNTNSYNNLVSTPGSAGGQKFFTTEISPDLFSPHVAYDSHDGGYTMNPNRIPVLSEHHGHHPFYQQGIEMCNQADSPHEGKLKHLKPKQVHNGGYHEGHFKSSNSGNSGNLRSSNHHHGHHHSKANHGTTKNAGSKTSTNKINPKKAVSEVESMNRFLGVSLESLVGEIYALCRDQHGCRYLQKKLEEQNPAYIDIIFEEVSEYFVDLMTDPFGNYLCQKLLEYSNDEQRTVLVGKVAPELVRISLNMHGTRAAQKLVEYLSNAKQIQLATIALTPSVVPLIKDLNGNHVIQKCLSYLAAKDNQFIYDAVTRQCVEVATHRHGCCVFQRCIDHASPAQKAQLVDEITVQGLRLVQDPFGNYVVQYILDLGEDHFSNSLIRTFWGSVCVLSIQKFSSNVIEKCIRVADNETRRGLIKELLNPEQLEKLLRDSFANYVVQTALDYADPVQRSLLAECIKPMIPFIKNTPYGKRIQGKLSKEQAQHPVMFLNTAPQPSVPMGNLQYKDIRPEYKHATMSTMRVNNIRFPFY</sequence>
<name>A0ABR2W2Z2_9FUNG</name>
<feature type="repeat" description="Pumilio" evidence="2">
    <location>
        <begin position="470"/>
        <end position="505"/>
    </location>
</feature>
<dbReference type="Gene3D" id="1.25.10.10">
    <property type="entry name" value="Leucine-rich Repeat Variant"/>
    <property type="match status" value="1"/>
</dbReference>
<dbReference type="Pfam" id="PF00806">
    <property type="entry name" value="PUF"/>
    <property type="match status" value="8"/>
</dbReference>
<dbReference type="EMBL" id="JASJQH010007120">
    <property type="protein sequence ID" value="KAK9717865.1"/>
    <property type="molecule type" value="Genomic_DNA"/>
</dbReference>
<dbReference type="InterPro" id="IPR033712">
    <property type="entry name" value="Pumilio_RNA-bd"/>
</dbReference>
<feature type="compositionally biased region" description="Basic residues" evidence="3">
    <location>
        <begin position="420"/>
        <end position="431"/>
    </location>
</feature>
<reference evidence="5 6" key="1">
    <citation type="submission" date="2023-04" db="EMBL/GenBank/DDBJ databases">
        <title>Genome of Basidiobolus ranarum AG-B5.</title>
        <authorList>
            <person name="Stajich J.E."/>
            <person name="Carter-House D."/>
            <person name="Gryganskyi A."/>
        </authorList>
    </citation>
    <scope>NUCLEOTIDE SEQUENCE [LARGE SCALE GENOMIC DNA]</scope>
    <source>
        <strain evidence="5 6">AG-B5</strain>
    </source>
</reference>
<feature type="repeat" description="Pumilio" evidence="2">
    <location>
        <begin position="651"/>
        <end position="686"/>
    </location>
</feature>
<gene>
    <name evidence="5" type="ORF">K7432_005894</name>
</gene>
<evidence type="ECO:0000313" key="6">
    <source>
        <dbReference type="Proteomes" id="UP001479436"/>
    </source>
</evidence>
<dbReference type="Proteomes" id="UP001479436">
    <property type="component" value="Unassembled WGS sequence"/>
</dbReference>
<keyword evidence="6" id="KW-1185">Reference proteome</keyword>
<feature type="repeat" description="Pumilio" evidence="2">
    <location>
        <begin position="687"/>
        <end position="722"/>
    </location>
</feature>
<dbReference type="PROSITE" id="PS50303">
    <property type="entry name" value="PUM_HD"/>
    <property type="match status" value="1"/>
</dbReference>
<evidence type="ECO:0000259" key="4">
    <source>
        <dbReference type="PROSITE" id="PS50303"/>
    </source>
</evidence>
<dbReference type="InterPro" id="IPR011989">
    <property type="entry name" value="ARM-like"/>
</dbReference>
<feature type="domain" description="PUM-HD" evidence="4">
    <location>
        <begin position="449"/>
        <end position="786"/>
    </location>
</feature>
<dbReference type="SMART" id="SM00025">
    <property type="entry name" value="Pumilio"/>
    <property type="match status" value="8"/>
</dbReference>
<evidence type="ECO:0000256" key="1">
    <source>
        <dbReference type="ARBA" id="ARBA00022737"/>
    </source>
</evidence>
<feature type="compositionally biased region" description="Polar residues" evidence="3">
    <location>
        <begin position="435"/>
        <end position="448"/>
    </location>
</feature>
<feature type="repeat" description="Pumilio" evidence="2">
    <location>
        <begin position="542"/>
        <end position="577"/>
    </location>
</feature>
<feature type="region of interest" description="Disordered" evidence="3">
    <location>
        <begin position="1"/>
        <end position="34"/>
    </location>
</feature>
<evidence type="ECO:0000256" key="2">
    <source>
        <dbReference type="PROSITE-ProRule" id="PRU00317"/>
    </source>
</evidence>
<feature type="compositionally biased region" description="Basic and acidic residues" evidence="3">
    <location>
        <begin position="1"/>
        <end position="11"/>
    </location>
</feature>
<comment type="caution">
    <text evidence="5">The sequence shown here is derived from an EMBL/GenBank/DDBJ whole genome shotgun (WGS) entry which is preliminary data.</text>
</comment>
<protein>
    <recommendedName>
        <fullName evidence="4">PUM-HD domain-containing protein</fullName>
    </recommendedName>
</protein>
<feature type="repeat" description="Pumilio" evidence="2">
    <location>
        <begin position="506"/>
        <end position="541"/>
    </location>
</feature>
<feature type="repeat" description="Pumilio" evidence="2">
    <location>
        <begin position="615"/>
        <end position="650"/>
    </location>
</feature>
<feature type="compositionally biased region" description="Low complexity" evidence="3">
    <location>
        <begin position="407"/>
        <end position="419"/>
    </location>
</feature>